<dbReference type="InterPro" id="IPR003959">
    <property type="entry name" value="ATPase_AAA_core"/>
</dbReference>
<name>A0AAN6UF33_9PEZI</name>
<feature type="region of interest" description="Disordered" evidence="1">
    <location>
        <begin position="1229"/>
        <end position="1274"/>
    </location>
</feature>
<evidence type="ECO:0000313" key="3">
    <source>
        <dbReference type="EMBL" id="KAK4131599.1"/>
    </source>
</evidence>
<reference evidence="3" key="1">
    <citation type="journal article" date="2023" name="Mol. Phylogenet. Evol.">
        <title>Genome-scale phylogeny and comparative genomics of the fungal order Sordariales.</title>
        <authorList>
            <person name="Hensen N."/>
            <person name="Bonometti L."/>
            <person name="Westerberg I."/>
            <person name="Brannstrom I.O."/>
            <person name="Guillou S."/>
            <person name="Cros-Aarteil S."/>
            <person name="Calhoun S."/>
            <person name="Haridas S."/>
            <person name="Kuo A."/>
            <person name="Mondo S."/>
            <person name="Pangilinan J."/>
            <person name="Riley R."/>
            <person name="LaButti K."/>
            <person name="Andreopoulos B."/>
            <person name="Lipzen A."/>
            <person name="Chen C."/>
            <person name="Yan M."/>
            <person name="Daum C."/>
            <person name="Ng V."/>
            <person name="Clum A."/>
            <person name="Steindorff A."/>
            <person name="Ohm R.A."/>
            <person name="Martin F."/>
            <person name="Silar P."/>
            <person name="Natvig D.O."/>
            <person name="Lalanne C."/>
            <person name="Gautier V."/>
            <person name="Ament-Velasquez S.L."/>
            <person name="Kruys A."/>
            <person name="Hutchinson M.I."/>
            <person name="Powell A.J."/>
            <person name="Barry K."/>
            <person name="Miller A.N."/>
            <person name="Grigoriev I.V."/>
            <person name="Debuchy R."/>
            <person name="Gladieux P."/>
            <person name="Hiltunen Thoren M."/>
            <person name="Johannesson H."/>
        </authorList>
    </citation>
    <scope>NUCLEOTIDE SEQUENCE</scope>
    <source>
        <strain evidence="3">CBS 123565</strain>
    </source>
</reference>
<reference evidence="3" key="2">
    <citation type="submission" date="2023-05" db="EMBL/GenBank/DDBJ databases">
        <authorList>
            <consortium name="Lawrence Berkeley National Laboratory"/>
            <person name="Steindorff A."/>
            <person name="Hensen N."/>
            <person name="Bonometti L."/>
            <person name="Westerberg I."/>
            <person name="Brannstrom I.O."/>
            <person name="Guillou S."/>
            <person name="Cros-Aarteil S."/>
            <person name="Calhoun S."/>
            <person name="Haridas S."/>
            <person name="Kuo A."/>
            <person name="Mondo S."/>
            <person name="Pangilinan J."/>
            <person name="Riley R."/>
            <person name="Labutti K."/>
            <person name="Andreopoulos B."/>
            <person name="Lipzen A."/>
            <person name="Chen C."/>
            <person name="Yanf M."/>
            <person name="Daum C."/>
            <person name="Ng V."/>
            <person name="Clum A."/>
            <person name="Ohm R."/>
            <person name="Martin F."/>
            <person name="Silar P."/>
            <person name="Natvig D."/>
            <person name="Lalanne C."/>
            <person name="Gautier V."/>
            <person name="Ament-Velasquez S.L."/>
            <person name="Kruys A."/>
            <person name="Hutchinson M.I."/>
            <person name="Powell A.J."/>
            <person name="Barry K."/>
            <person name="Miller A.N."/>
            <person name="Grigoriev I.V."/>
            <person name="Debuchy R."/>
            <person name="Gladieux P."/>
            <person name="Thoren M.H."/>
            <person name="Johannesson H."/>
        </authorList>
    </citation>
    <scope>NUCLEOTIDE SEQUENCE</scope>
    <source>
        <strain evidence="3">CBS 123565</strain>
    </source>
</reference>
<organism evidence="3 4">
    <name type="scientific">Trichocladium antarcticum</name>
    <dbReference type="NCBI Taxonomy" id="1450529"/>
    <lineage>
        <taxon>Eukaryota</taxon>
        <taxon>Fungi</taxon>
        <taxon>Dikarya</taxon>
        <taxon>Ascomycota</taxon>
        <taxon>Pezizomycotina</taxon>
        <taxon>Sordariomycetes</taxon>
        <taxon>Sordariomycetidae</taxon>
        <taxon>Sordariales</taxon>
        <taxon>Chaetomiaceae</taxon>
        <taxon>Trichocladium</taxon>
    </lineage>
</organism>
<feature type="compositionally biased region" description="Basic residues" evidence="1">
    <location>
        <begin position="226"/>
        <end position="235"/>
    </location>
</feature>
<dbReference type="SMART" id="SM00382">
    <property type="entry name" value="AAA"/>
    <property type="match status" value="1"/>
</dbReference>
<dbReference type="InterPro" id="IPR003593">
    <property type="entry name" value="AAA+_ATPase"/>
</dbReference>
<evidence type="ECO:0000313" key="4">
    <source>
        <dbReference type="Proteomes" id="UP001304895"/>
    </source>
</evidence>
<dbReference type="GO" id="GO:0016887">
    <property type="term" value="F:ATP hydrolysis activity"/>
    <property type="evidence" value="ECO:0007669"/>
    <property type="project" value="InterPro"/>
</dbReference>
<feature type="compositionally biased region" description="Basic and acidic residues" evidence="1">
    <location>
        <begin position="162"/>
        <end position="173"/>
    </location>
</feature>
<feature type="region of interest" description="Disordered" evidence="1">
    <location>
        <begin position="1"/>
        <end position="251"/>
    </location>
</feature>
<protein>
    <recommendedName>
        <fullName evidence="2">AAA+ ATPase domain-containing protein</fullName>
    </recommendedName>
</protein>
<sequence>MAENPLPTDSTPRQPLHPFFAPNRPSVSTKNKLQVNGNLASGDEPVLLPDTAARGKLEDDVAEQPANRPSRRRKADQELVGDEAQKKPQPRKRARNSGGGGIANHFVKMGKDNKNALDKPNDGANGLDSVTSAQEEELLSTAHQETQGNHDLPAGGPGAETPRSEQLKSDDCPSKPAQTSPAAASNLAKPKKLLKFNPKTGTIGSPPKSKEAKAVEGEAPASEKKTRPRRGRKPATKVVHIAYGNDANSRTRIGELIDAIIGSQAPGSVADSERSPPSSGKTRPSRTRKPIAAGSSKSTHPFFSGQTKTGESAVQEYSLKKPDPSPDQVQIKQLGSTPCTPRKPRVAPAARMPIPQFGVKNSGLKFPGAKLPAWPWQGTAHVRGDGCETVDMDDGPLPFPSQKSKGKMVNISSEESIVGIVTQSMEIQAMAAAVRSINTDELTPPPPELRLPQKHFESGRKLQARIIPELRTFHPSTPTKKLAPRKEPTAGDGGSIQAPPELARLFGSISSSLSAFDRSQCETANWVQKYAPTSAVEVLQYGREAFLLKDWLQALMVQTVDTGSNEAEKSKPGLKAKGAGRKKRRKRLDGFIVSSEDEDYELHELSDEEENWAPSGSRGILRKTVVRSGSLSKGKDYDKTANTLIISGPHGCGKTAAVYAVAKELDFEIFEINPSSRRSGKDVLEKIGDMTRNHHVQHQSASKPDDQDSDAEDEVAKDIKSGKQSTMGAFFKPKPAGAKPKPKPKPKQPAKPAVRGVQNEVIKKEPAKSQKQSLILLEEIDILYDEDKQFWTTVVALIAQSKRPFIMTCNDETLVPLHTLRLHGIFRLSPSPRDLAVDRLVLIAANEGHALTRQSVEQLYDSRNGDLRAATMDLQYWCQMGVGDRRGGFDWFYPRWPKGVDLDENKEIVRVISQGTYQPGMNLLTRDTVADPKLTPRLVEDDILDQGWKSWGVDVGEWQHSIGLTAWAEDISPTVATPADRLGVLEAYDDLAGGMSTADIYSNKSFAVFKEEAIDATQPEPPAKIRDDFVLGLTYLDTPLVTKYDSLATSISSAIKSYTQSSWQLHTEKLQNRPAAVFSSLDETEAIRYLQATFTSTLPGTWAVNRVDFALAFDPIAAPETSSPQPASYLEPSVFDRTLKLISLDVAPYVRSIVAYDSRLQKQRLKMSSLVSEGGKGGKGAQGSKRMRTTRAALSALEGGTRSTTRGERWFKAGINPYLVAKTAGEGWDGIDPVELETPEESARTWSKNSPTGSSDTTPSTTPKKVVRKTRKRQRVKVLEEDDFDELG</sequence>
<accession>A0AAN6UF33</accession>
<dbReference type="EMBL" id="MU853423">
    <property type="protein sequence ID" value="KAK4131599.1"/>
    <property type="molecule type" value="Genomic_DNA"/>
</dbReference>
<feature type="compositionally biased region" description="Polar residues" evidence="1">
    <location>
        <begin position="295"/>
        <end position="312"/>
    </location>
</feature>
<dbReference type="GO" id="GO:0005634">
    <property type="term" value="C:nucleus"/>
    <property type="evidence" value="ECO:0007669"/>
    <property type="project" value="TreeGrafter"/>
</dbReference>
<dbReference type="Gene3D" id="3.40.50.300">
    <property type="entry name" value="P-loop containing nucleotide triphosphate hydrolases"/>
    <property type="match status" value="1"/>
</dbReference>
<evidence type="ECO:0000259" key="2">
    <source>
        <dbReference type="SMART" id="SM00382"/>
    </source>
</evidence>
<proteinExistence type="predicted"/>
<feature type="region of interest" description="Disordered" evidence="1">
    <location>
        <begin position="692"/>
        <end position="756"/>
    </location>
</feature>
<gene>
    <name evidence="3" type="ORF">BT67DRAFT_444646</name>
</gene>
<dbReference type="CDD" id="cd00009">
    <property type="entry name" value="AAA"/>
    <property type="match status" value="1"/>
</dbReference>
<feature type="region of interest" description="Disordered" evidence="1">
    <location>
        <begin position="263"/>
        <end position="346"/>
    </location>
</feature>
<dbReference type="GO" id="GO:0003677">
    <property type="term" value="F:DNA binding"/>
    <property type="evidence" value="ECO:0007669"/>
    <property type="project" value="TreeGrafter"/>
</dbReference>
<dbReference type="InterPro" id="IPR027417">
    <property type="entry name" value="P-loop_NTPase"/>
</dbReference>
<dbReference type="PANTHER" id="PTHR23389">
    <property type="entry name" value="CHROMOSOME TRANSMISSION FIDELITY FACTOR 18"/>
    <property type="match status" value="1"/>
</dbReference>
<feature type="compositionally biased region" description="Basic residues" evidence="1">
    <location>
        <begin position="1265"/>
        <end position="1274"/>
    </location>
</feature>
<dbReference type="GO" id="GO:0005524">
    <property type="term" value="F:ATP binding"/>
    <property type="evidence" value="ECO:0007669"/>
    <property type="project" value="InterPro"/>
</dbReference>
<feature type="region of interest" description="Disordered" evidence="1">
    <location>
        <begin position="474"/>
        <end position="498"/>
    </location>
</feature>
<keyword evidence="4" id="KW-1185">Reference proteome</keyword>
<feature type="compositionally biased region" description="Polar residues" evidence="1">
    <location>
        <begin position="25"/>
        <end position="39"/>
    </location>
</feature>
<feature type="compositionally biased region" description="Polar residues" evidence="1">
    <location>
        <begin position="327"/>
        <end position="339"/>
    </location>
</feature>
<feature type="compositionally biased region" description="Basic and acidic residues" evidence="1">
    <location>
        <begin position="109"/>
        <end position="121"/>
    </location>
</feature>
<dbReference type="PANTHER" id="PTHR23389:SF21">
    <property type="entry name" value="ATPASE FAMILY AAA DOMAIN-CONTAINING PROTEIN 5"/>
    <property type="match status" value="1"/>
</dbReference>
<evidence type="ECO:0000256" key="1">
    <source>
        <dbReference type="SAM" id="MobiDB-lite"/>
    </source>
</evidence>
<comment type="caution">
    <text evidence="3">The sequence shown here is derived from an EMBL/GenBank/DDBJ whole genome shotgun (WGS) entry which is preliminary data.</text>
</comment>
<feature type="domain" description="AAA+ ATPase" evidence="2">
    <location>
        <begin position="640"/>
        <end position="841"/>
    </location>
</feature>
<dbReference type="Proteomes" id="UP001304895">
    <property type="component" value="Unassembled WGS sequence"/>
</dbReference>
<dbReference type="Pfam" id="PF00004">
    <property type="entry name" value="AAA"/>
    <property type="match status" value="1"/>
</dbReference>
<feature type="compositionally biased region" description="Basic and acidic residues" evidence="1">
    <location>
        <begin position="208"/>
        <end position="225"/>
    </location>
</feature>
<feature type="compositionally biased region" description="Low complexity" evidence="1">
    <location>
        <begin position="1250"/>
        <end position="1264"/>
    </location>
</feature>
<dbReference type="SUPFAM" id="SSF52540">
    <property type="entry name" value="P-loop containing nucleoside triphosphate hydrolases"/>
    <property type="match status" value="1"/>
</dbReference>